<evidence type="ECO:0000256" key="2">
    <source>
        <dbReference type="SAM" id="Phobius"/>
    </source>
</evidence>
<keyword evidence="2" id="KW-0812">Transmembrane</keyword>
<keyword evidence="3" id="KW-0732">Signal</keyword>
<proteinExistence type="predicted"/>
<sequence>MRPLASVFCCLYLWQTCRSLPVLSGCSLDNDVALILRDSRLNGSAAVAVAAPEFGVSFERCADLCCANEGCNALEFQSASGKRLAICLQYSCDDMMDCQGKVDREDDVTAAVWLEKKVTAAYSSSSRTVTSKSISSTLTPLSTQSSTMVKTAVTSAGPSNAADRVEPSPAESKVAGTLPKANRISENAVVTEDDPDSTPEDDDLFRMLVGDRLAEETAHKPHNLLSNISVGMLAAGMIVFGLLLLVIATQLCREKNRIRYTSLA</sequence>
<evidence type="ECO:0000313" key="5">
    <source>
        <dbReference type="WBParaSite" id="PSAMB.scaffold2327size23851.g17299.t1"/>
    </source>
</evidence>
<evidence type="ECO:0000313" key="4">
    <source>
        <dbReference type="Proteomes" id="UP000887566"/>
    </source>
</evidence>
<feature type="compositionally biased region" description="Acidic residues" evidence="1">
    <location>
        <begin position="191"/>
        <end position="201"/>
    </location>
</feature>
<name>A0A914VS37_9BILA</name>
<feature type="transmembrane region" description="Helical" evidence="2">
    <location>
        <begin position="228"/>
        <end position="249"/>
    </location>
</feature>
<feature type="region of interest" description="Disordered" evidence="1">
    <location>
        <begin position="152"/>
        <end position="201"/>
    </location>
</feature>
<accession>A0A914VS37</accession>
<feature type="signal peptide" evidence="3">
    <location>
        <begin position="1"/>
        <end position="19"/>
    </location>
</feature>
<keyword evidence="2" id="KW-0472">Membrane</keyword>
<feature type="chain" id="PRO_5037250816" evidence="3">
    <location>
        <begin position="20"/>
        <end position="264"/>
    </location>
</feature>
<reference evidence="5" key="1">
    <citation type="submission" date="2022-11" db="UniProtKB">
        <authorList>
            <consortium name="WormBaseParasite"/>
        </authorList>
    </citation>
    <scope>IDENTIFICATION</scope>
</reference>
<dbReference type="AlphaFoldDB" id="A0A914VS37"/>
<dbReference type="Proteomes" id="UP000887566">
    <property type="component" value="Unplaced"/>
</dbReference>
<organism evidence="4 5">
    <name type="scientific">Plectus sambesii</name>
    <dbReference type="NCBI Taxonomy" id="2011161"/>
    <lineage>
        <taxon>Eukaryota</taxon>
        <taxon>Metazoa</taxon>
        <taxon>Ecdysozoa</taxon>
        <taxon>Nematoda</taxon>
        <taxon>Chromadorea</taxon>
        <taxon>Plectida</taxon>
        <taxon>Plectina</taxon>
        <taxon>Plectoidea</taxon>
        <taxon>Plectidae</taxon>
        <taxon>Plectus</taxon>
    </lineage>
</organism>
<evidence type="ECO:0000256" key="3">
    <source>
        <dbReference type="SAM" id="SignalP"/>
    </source>
</evidence>
<keyword evidence="2" id="KW-1133">Transmembrane helix</keyword>
<evidence type="ECO:0000256" key="1">
    <source>
        <dbReference type="SAM" id="MobiDB-lite"/>
    </source>
</evidence>
<dbReference type="WBParaSite" id="PSAMB.scaffold2327size23851.g17299.t1">
    <property type="protein sequence ID" value="PSAMB.scaffold2327size23851.g17299.t1"/>
    <property type="gene ID" value="PSAMB.scaffold2327size23851.g17299"/>
</dbReference>
<protein>
    <submittedName>
        <fullName evidence="5">MANSC domain-containing protein</fullName>
    </submittedName>
</protein>
<keyword evidence="4" id="KW-1185">Reference proteome</keyword>